<protein>
    <submittedName>
        <fullName evidence="1">Uncharacterized protein</fullName>
    </submittedName>
</protein>
<organism evidence="1 2">
    <name type="scientific">Coprinopsis marcescibilis</name>
    <name type="common">Agaric fungus</name>
    <name type="synonym">Psathyrella marcescibilis</name>
    <dbReference type="NCBI Taxonomy" id="230819"/>
    <lineage>
        <taxon>Eukaryota</taxon>
        <taxon>Fungi</taxon>
        <taxon>Dikarya</taxon>
        <taxon>Basidiomycota</taxon>
        <taxon>Agaricomycotina</taxon>
        <taxon>Agaricomycetes</taxon>
        <taxon>Agaricomycetidae</taxon>
        <taxon>Agaricales</taxon>
        <taxon>Agaricineae</taxon>
        <taxon>Psathyrellaceae</taxon>
        <taxon>Coprinopsis</taxon>
    </lineage>
</organism>
<evidence type="ECO:0000313" key="1">
    <source>
        <dbReference type="EMBL" id="TFK29102.1"/>
    </source>
</evidence>
<proteinExistence type="predicted"/>
<name>A0A5C3L8X3_COPMA</name>
<dbReference type="AlphaFoldDB" id="A0A5C3L8X3"/>
<keyword evidence="2" id="KW-1185">Reference proteome</keyword>
<reference evidence="1 2" key="1">
    <citation type="journal article" date="2019" name="Nat. Ecol. Evol.">
        <title>Megaphylogeny resolves global patterns of mushroom evolution.</title>
        <authorList>
            <person name="Varga T."/>
            <person name="Krizsan K."/>
            <person name="Foldi C."/>
            <person name="Dima B."/>
            <person name="Sanchez-Garcia M."/>
            <person name="Sanchez-Ramirez S."/>
            <person name="Szollosi G.J."/>
            <person name="Szarkandi J.G."/>
            <person name="Papp V."/>
            <person name="Albert L."/>
            <person name="Andreopoulos W."/>
            <person name="Angelini C."/>
            <person name="Antonin V."/>
            <person name="Barry K.W."/>
            <person name="Bougher N.L."/>
            <person name="Buchanan P."/>
            <person name="Buyck B."/>
            <person name="Bense V."/>
            <person name="Catcheside P."/>
            <person name="Chovatia M."/>
            <person name="Cooper J."/>
            <person name="Damon W."/>
            <person name="Desjardin D."/>
            <person name="Finy P."/>
            <person name="Geml J."/>
            <person name="Haridas S."/>
            <person name="Hughes K."/>
            <person name="Justo A."/>
            <person name="Karasinski D."/>
            <person name="Kautmanova I."/>
            <person name="Kiss B."/>
            <person name="Kocsube S."/>
            <person name="Kotiranta H."/>
            <person name="LaButti K.M."/>
            <person name="Lechner B.E."/>
            <person name="Liimatainen K."/>
            <person name="Lipzen A."/>
            <person name="Lukacs Z."/>
            <person name="Mihaltcheva S."/>
            <person name="Morgado L.N."/>
            <person name="Niskanen T."/>
            <person name="Noordeloos M.E."/>
            <person name="Ohm R.A."/>
            <person name="Ortiz-Santana B."/>
            <person name="Ovrebo C."/>
            <person name="Racz N."/>
            <person name="Riley R."/>
            <person name="Savchenko A."/>
            <person name="Shiryaev A."/>
            <person name="Soop K."/>
            <person name="Spirin V."/>
            <person name="Szebenyi C."/>
            <person name="Tomsovsky M."/>
            <person name="Tulloss R.E."/>
            <person name="Uehling J."/>
            <person name="Grigoriev I.V."/>
            <person name="Vagvolgyi C."/>
            <person name="Papp T."/>
            <person name="Martin F.M."/>
            <person name="Miettinen O."/>
            <person name="Hibbett D.S."/>
            <person name="Nagy L.G."/>
        </authorList>
    </citation>
    <scope>NUCLEOTIDE SEQUENCE [LARGE SCALE GENOMIC DNA]</scope>
    <source>
        <strain evidence="1 2">CBS 121175</strain>
    </source>
</reference>
<dbReference type="Proteomes" id="UP000307440">
    <property type="component" value="Unassembled WGS sequence"/>
</dbReference>
<sequence length="170" mass="18761">MTHGRTTSLKTGIRIPDCNVSFRSGGVGWCMCLLDTESGVNVHCVRTCLRKIRDIGNAITTNSILADSSYITAISGPSSVVVLESVEHRLEIETYAKERHTSPWLTQTRIGVHSRASEPENEDDEVLSEHTRWIWATSRRASEWLTGRIGEYGLAALSQDGFPTSSRLAA</sequence>
<dbReference type="EMBL" id="ML210151">
    <property type="protein sequence ID" value="TFK29102.1"/>
    <property type="molecule type" value="Genomic_DNA"/>
</dbReference>
<gene>
    <name evidence="1" type="ORF">FA15DRAFT_742197</name>
</gene>
<evidence type="ECO:0000313" key="2">
    <source>
        <dbReference type="Proteomes" id="UP000307440"/>
    </source>
</evidence>
<accession>A0A5C3L8X3</accession>